<dbReference type="InterPro" id="IPR020904">
    <property type="entry name" value="Sc_DH/Rdtase_CS"/>
</dbReference>
<dbReference type="SMART" id="SM00822">
    <property type="entry name" value="PKS_KR"/>
    <property type="match status" value="1"/>
</dbReference>
<dbReference type="EMBL" id="JBHSFK010000020">
    <property type="protein sequence ID" value="MFC4503515.1"/>
    <property type="molecule type" value="Genomic_DNA"/>
</dbReference>
<evidence type="ECO:0000259" key="3">
    <source>
        <dbReference type="SMART" id="SM00822"/>
    </source>
</evidence>
<dbReference type="PANTHER" id="PTHR43639">
    <property type="entry name" value="OXIDOREDUCTASE, SHORT-CHAIN DEHYDROGENASE/REDUCTASE FAMILY (AFU_ORTHOLOGUE AFUA_5G02870)"/>
    <property type="match status" value="1"/>
</dbReference>
<evidence type="ECO:0000256" key="2">
    <source>
        <dbReference type="ARBA" id="ARBA00023002"/>
    </source>
</evidence>
<dbReference type="InterPro" id="IPR002347">
    <property type="entry name" value="SDR_fam"/>
</dbReference>
<sequence length="255" mass="26553">MGYADELFDLTGRVVVVTGGSRGLGRAMAFGAARCGADVVVASRKYEACVAVSEEIERETGRAALPHAVHVGRWDELPGLVDAVYDRFGRLDALVNNAGMSPVYDDLTTVTERMFDAVLDLNLKGPFRLSVLAGARMAAAGGGTIVNVSSTGSLRPRPAIVPYAAAKAGLNAVTVGLAHALGPSVRVNTLMCGPFATWATRGWQEDPEALAEGVRPHALQRIGAPEEVVGAALYLVSDASSYTSGATLRVDGGMP</sequence>
<dbReference type="PANTHER" id="PTHR43639:SF1">
    <property type="entry name" value="SHORT-CHAIN DEHYDROGENASE_REDUCTASE FAMILY PROTEIN"/>
    <property type="match status" value="1"/>
</dbReference>
<keyword evidence="5" id="KW-1185">Reference proteome</keyword>
<dbReference type="RefSeq" id="WP_381178388.1">
    <property type="nucleotide sequence ID" value="NZ_JBHSFK010000020.1"/>
</dbReference>
<dbReference type="SUPFAM" id="SSF51735">
    <property type="entry name" value="NAD(P)-binding Rossmann-fold domains"/>
    <property type="match status" value="1"/>
</dbReference>
<evidence type="ECO:0000256" key="1">
    <source>
        <dbReference type="ARBA" id="ARBA00006484"/>
    </source>
</evidence>
<dbReference type="InterPro" id="IPR057326">
    <property type="entry name" value="KR_dom"/>
</dbReference>
<dbReference type="EC" id="1.1.1.-" evidence="4"/>
<proteinExistence type="inferred from homology"/>
<dbReference type="NCBIfam" id="NF005559">
    <property type="entry name" value="PRK07231.1"/>
    <property type="match status" value="1"/>
</dbReference>
<dbReference type="PRINTS" id="PR00080">
    <property type="entry name" value="SDRFAMILY"/>
</dbReference>
<dbReference type="GO" id="GO:0016491">
    <property type="term" value="F:oxidoreductase activity"/>
    <property type="evidence" value="ECO:0007669"/>
    <property type="project" value="UniProtKB-KW"/>
</dbReference>
<gene>
    <name evidence="4" type="ORF">ACFPIH_29025</name>
</gene>
<reference evidence="5" key="1">
    <citation type="journal article" date="2019" name="Int. J. Syst. Evol. Microbiol.">
        <title>The Global Catalogue of Microorganisms (GCM) 10K type strain sequencing project: providing services to taxonomists for standard genome sequencing and annotation.</title>
        <authorList>
            <consortium name="The Broad Institute Genomics Platform"/>
            <consortium name="The Broad Institute Genome Sequencing Center for Infectious Disease"/>
            <person name="Wu L."/>
            <person name="Ma J."/>
        </authorList>
    </citation>
    <scope>NUCLEOTIDE SEQUENCE [LARGE SCALE GENOMIC DNA]</scope>
    <source>
        <strain evidence="5">CGMCC 4.7177</strain>
    </source>
</reference>
<dbReference type="Proteomes" id="UP001595839">
    <property type="component" value="Unassembled WGS sequence"/>
</dbReference>
<organism evidence="4 5">
    <name type="scientific">Streptomyces vulcanius</name>
    <dbReference type="NCBI Taxonomy" id="1441876"/>
    <lineage>
        <taxon>Bacteria</taxon>
        <taxon>Bacillati</taxon>
        <taxon>Actinomycetota</taxon>
        <taxon>Actinomycetes</taxon>
        <taxon>Kitasatosporales</taxon>
        <taxon>Streptomycetaceae</taxon>
        <taxon>Streptomyces</taxon>
    </lineage>
</organism>
<dbReference type="Gene3D" id="3.40.50.720">
    <property type="entry name" value="NAD(P)-binding Rossmann-like Domain"/>
    <property type="match status" value="1"/>
</dbReference>
<evidence type="ECO:0000313" key="5">
    <source>
        <dbReference type="Proteomes" id="UP001595839"/>
    </source>
</evidence>
<evidence type="ECO:0000313" key="4">
    <source>
        <dbReference type="EMBL" id="MFC4503515.1"/>
    </source>
</evidence>
<feature type="domain" description="Ketoreductase" evidence="3">
    <location>
        <begin position="13"/>
        <end position="198"/>
    </location>
</feature>
<comment type="similarity">
    <text evidence="1">Belongs to the short-chain dehydrogenases/reductases (SDR) family.</text>
</comment>
<dbReference type="PROSITE" id="PS00061">
    <property type="entry name" value="ADH_SHORT"/>
    <property type="match status" value="1"/>
</dbReference>
<name>A0ABV9AUA9_9ACTN</name>
<protein>
    <submittedName>
        <fullName evidence="4">SDR family NAD(P)-dependent oxidoreductase</fullName>
        <ecNumber evidence="4">1.1.1.-</ecNumber>
    </submittedName>
</protein>
<accession>A0ABV9AUA9</accession>
<comment type="caution">
    <text evidence="4">The sequence shown here is derived from an EMBL/GenBank/DDBJ whole genome shotgun (WGS) entry which is preliminary data.</text>
</comment>
<dbReference type="PRINTS" id="PR00081">
    <property type="entry name" value="GDHRDH"/>
</dbReference>
<dbReference type="Pfam" id="PF13561">
    <property type="entry name" value="adh_short_C2"/>
    <property type="match status" value="1"/>
</dbReference>
<keyword evidence="2 4" id="KW-0560">Oxidoreductase</keyword>
<dbReference type="InterPro" id="IPR036291">
    <property type="entry name" value="NAD(P)-bd_dom_sf"/>
</dbReference>